<evidence type="ECO:0000259" key="1">
    <source>
        <dbReference type="Pfam" id="PF01636"/>
    </source>
</evidence>
<dbReference type="InterPro" id="IPR011009">
    <property type="entry name" value="Kinase-like_dom_sf"/>
</dbReference>
<dbReference type="Gene3D" id="3.90.1200.10">
    <property type="match status" value="1"/>
</dbReference>
<dbReference type="InterPro" id="IPR002575">
    <property type="entry name" value="Aminoglycoside_PTrfase"/>
</dbReference>
<evidence type="ECO:0000313" key="3">
    <source>
        <dbReference type="Proteomes" id="UP000824037"/>
    </source>
</evidence>
<gene>
    <name evidence="2" type="ORF">H9815_00320</name>
</gene>
<proteinExistence type="predicted"/>
<dbReference type="Pfam" id="PF01636">
    <property type="entry name" value="APH"/>
    <property type="match status" value="1"/>
</dbReference>
<dbReference type="EMBL" id="DXBY01000009">
    <property type="protein sequence ID" value="HIZ34195.1"/>
    <property type="molecule type" value="Genomic_DNA"/>
</dbReference>
<name>A0A9D2EB96_9MICO</name>
<comment type="caution">
    <text evidence="2">The sequence shown here is derived from an EMBL/GenBank/DDBJ whole genome shotgun (WGS) entry which is preliminary data.</text>
</comment>
<accession>A0A9D2EB96</accession>
<protein>
    <submittedName>
        <fullName evidence="2">Aminoglycoside phosphotransferase family protein</fullName>
    </submittedName>
</protein>
<reference evidence="2" key="2">
    <citation type="submission" date="2021-04" db="EMBL/GenBank/DDBJ databases">
        <authorList>
            <person name="Gilroy R."/>
        </authorList>
    </citation>
    <scope>NUCLEOTIDE SEQUENCE</scope>
    <source>
        <strain evidence="2">ChiGjej4B4-7305</strain>
    </source>
</reference>
<evidence type="ECO:0000313" key="2">
    <source>
        <dbReference type="EMBL" id="HIZ34195.1"/>
    </source>
</evidence>
<feature type="domain" description="Aminoglycoside phosphotransferase" evidence="1">
    <location>
        <begin position="198"/>
        <end position="342"/>
    </location>
</feature>
<dbReference type="SUPFAM" id="SSF56112">
    <property type="entry name" value="Protein kinase-like (PK-like)"/>
    <property type="match status" value="1"/>
</dbReference>
<dbReference type="Proteomes" id="UP000824037">
    <property type="component" value="Unassembled WGS sequence"/>
</dbReference>
<reference evidence="2" key="1">
    <citation type="journal article" date="2021" name="PeerJ">
        <title>Extensive microbial diversity within the chicken gut microbiome revealed by metagenomics and culture.</title>
        <authorList>
            <person name="Gilroy R."/>
            <person name="Ravi A."/>
            <person name="Getino M."/>
            <person name="Pursley I."/>
            <person name="Horton D.L."/>
            <person name="Alikhan N.F."/>
            <person name="Baker D."/>
            <person name="Gharbi K."/>
            <person name="Hall N."/>
            <person name="Watson M."/>
            <person name="Adriaenssens E.M."/>
            <person name="Foster-Nyarko E."/>
            <person name="Jarju S."/>
            <person name="Secka A."/>
            <person name="Antonio M."/>
            <person name="Oren A."/>
            <person name="Chaudhuri R.R."/>
            <person name="La Ragione R."/>
            <person name="Hildebrand F."/>
            <person name="Pallen M.J."/>
        </authorList>
    </citation>
    <scope>NUCLEOTIDE SEQUENCE</scope>
    <source>
        <strain evidence="2">ChiGjej4B4-7305</strain>
    </source>
</reference>
<organism evidence="2 3">
    <name type="scientific">Candidatus Ruania gallistercoris</name>
    <dbReference type="NCBI Taxonomy" id="2838746"/>
    <lineage>
        <taxon>Bacteria</taxon>
        <taxon>Bacillati</taxon>
        <taxon>Actinomycetota</taxon>
        <taxon>Actinomycetes</taxon>
        <taxon>Micrococcales</taxon>
        <taxon>Ruaniaceae</taxon>
        <taxon>Ruania</taxon>
    </lineage>
</organism>
<dbReference type="AlphaFoldDB" id="A0A9D2EB96"/>
<sequence>MPSPALERETIEVLTGSDAGELLRLAVIGSTRSGPPGRHASADASTETVTDWRAEVDSVHHRPGAGVSVGYRVSYAVAGVPVSEYLVASTAQVPDGRGVAVLQDGVRTVRVWRRAQDPLLPGLEQALDPATVGGWLQEVGVGDGAPARLQLLSYRPTRRAVIRAVVGEVTTFLKVLPERRARRLERRHRLLEAPQHRAPQVLARPLPTTLVIASADGRPLAEAIAAARTHPDGLPDPSEVVAWLDRLPAGVLELGARSSWVDRIDFHAAAARGALPDQSARIDAIESGVESLLAERPTGPTVPTHGDFYEANIFTADGRVSAVIDLDSLGPGLREDDLATLLGHLAVLRSLAPTIYPHGDELVIEWFEVLARTCDPAALAARVAGVVLSLVAGTTPDLAAERLATAEEWFGRAQQLAAAAPEMEHG</sequence>